<comment type="subcellular location">
    <subcellularLocation>
        <location evidence="1">Cell membrane</location>
        <topology evidence="1">Multi-pass membrane protein</topology>
    </subcellularLocation>
</comment>
<dbReference type="RefSeq" id="WP_244350660.1">
    <property type="nucleotide sequence ID" value="NZ_JAFIRA010000027.1"/>
</dbReference>
<evidence type="ECO:0000256" key="4">
    <source>
        <dbReference type="ARBA" id="ARBA00022989"/>
    </source>
</evidence>
<feature type="transmembrane region" description="Helical" evidence="6">
    <location>
        <begin position="137"/>
        <end position="156"/>
    </location>
</feature>
<dbReference type="EMBL" id="JAFIRA010000027">
    <property type="protein sequence ID" value="MCJ2543383.1"/>
    <property type="molecule type" value="Genomic_DNA"/>
</dbReference>
<evidence type="ECO:0000256" key="5">
    <source>
        <dbReference type="ARBA" id="ARBA00023136"/>
    </source>
</evidence>
<protein>
    <submittedName>
        <fullName evidence="7">Lipopolysaccharide biosynthesis protein</fullName>
    </submittedName>
</protein>
<sequence length="458" mass="49388">MDRRTDPVLQKPEEDRAGQRRRLQQAAWLMVGNGLRLGLSGAYFILLARLLGPESFGVFSAILACSNLAAPFGYFGQSELLIQRLSHRAVAVAYPDSAADAPRTLNSGAVAVGPSLWLASLGCGVTSLLLWPLLSVWLAGTPALVVGLLLSADLFFIGLQEVQKGQLIGQERTGGVALIDTGMALGRVSAVLVAVALGWGSLAQWSVVYGLMVLAVLLLTAWGTGCWAQETANLPGALSWRELRERLTAGWDFAVGLAAVKTFTDLDKLLLPRLASAAAAGLYSAAYRLINFSQTPMIALLTSHFAEICRQGQKGLRHAWRYAWQLFPWVLGYGSLATLGLALGSYGIPWVLGSAYQETALILRWLSPVILLEGIHLLLSHMLTGAGLQKPRSRLQLLALGLNGVLNGVWIPMWGWRGAALATLLSEVALLLALLLLIRRQLSRQRLSAQESGPRGFW</sequence>
<keyword evidence="2" id="KW-1003">Cell membrane</keyword>
<feature type="transmembrane region" description="Helical" evidence="6">
    <location>
        <begin position="56"/>
        <end position="75"/>
    </location>
</feature>
<accession>A0ABT0CC61</accession>
<gene>
    <name evidence="7" type="ORF">JX360_10765</name>
</gene>
<evidence type="ECO:0000256" key="1">
    <source>
        <dbReference type="ARBA" id="ARBA00004651"/>
    </source>
</evidence>
<feature type="transmembrane region" description="Helical" evidence="6">
    <location>
        <begin position="419"/>
        <end position="438"/>
    </location>
</feature>
<dbReference type="Pfam" id="PF01943">
    <property type="entry name" value="Polysacc_synt"/>
    <property type="match status" value="1"/>
</dbReference>
<evidence type="ECO:0000313" key="7">
    <source>
        <dbReference type="EMBL" id="MCJ2543383.1"/>
    </source>
</evidence>
<dbReference type="InterPro" id="IPR002797">
    <property type="entry name" value="Polysacc_synth"/>
</dbReference>
<feature type="transmembrane region" description="Helical" evidence="6">
    <location>
        <begin position="326"/>
        <end position="350"/>
    </location>
</feature>
<keyword evidence="3 6" id="KW-0812">Transmembrane</keyword>
<reference evidence="7" key="1">
    <citation type="submission" date="2021-02" db="EMBL/GenBank/DDBJ databases">
        <title>The CRISPR/cas machinery reduction and long-range gene transfer in the hot spring cyanobacterium Synechococcus.</title>
        <authorList>
            <person name="Dvorak P."/>
            <person name="Jahodarova E."/>
            <person name="Hasler P."/>
            <person name="Poulickova A."/>
        </authorList>
    </citation>
    <scope>NUCLEOTIDE SEQUENCE</scope>
    <source>
        <strain evidence="7">Rupite</strain>
    </source>
</reference>
<evidence type="ECO:0000313" key="8">
    <source>
        <dbReference type="Proteomes" id="UP000830835"/>
    </source>
</evidence>
<dbReference type="Proteomes" id="UP000830835">
    <property type="component" value="Unassembled WGS sequence"/>
</dbReference>
<feature type="transmembrane region" description="Helical" evidence="6">
    <location>
        <begin position="395"/>
        <end position="413"/>
    </location>
</feature>
<evidence type="ECO:0000256" key="6">
    <source>
        <dbReference type="SAM" id="Phobius"/>
    </source>
</evidence>
<evidence type="ECO:0000256" key="2">
    <source>
        <dbReference type="ARBA" id="ARBA00022475"/>
    </source>
</evidence>
<name>A0ABT0CC61_THEVL</name>
<keyword evidence="4 6" id="KW-1133">Transmembrane helix</keyword>
<comment type="caution">
    <text evidence="7">The sequence shown here is derived from an EMBL/GenBank/DDBJ whole genome shotgun (WGS) entry which is preliminary data.</text>
</comment>
<evidence type="ECO:0000256" key="3">
    <source>
        <dbReference type="ARBA" id="ARBA00022692"/>
    </source>
</evidence>
<proteinExistence type="predicted"/>
<dbReference type="InterPro" id="IPR050833">
    <property type="entry name" value="Poly_Biosynth_Transport"/>
</dbReference>
<feature type="transmembrane region" description="Helical" evidence="6">
    <location>
        <begin position="362"/>
        <end position="383"/>
    </location>
</feature>
<keyword evidence="5 6" id="KW-0472">Membrane</keyword>
<dbReference type="PANTHER" id="PTHR30250">
    <property type="entry name" value="PST FAMILY PREDICTED COLANIC ACID TRANSPORTER"/>
    <property type="match status" value="1"/>
</dbReference>
<feature type="transmembrane region" description="Helical" evidence="6">
    <location>
        <begin position="177"/>
        <end position="200"/>
    </location>
</feature>
<keyword evidence="8" id="KW-1185">Reference proteome</keyword>
<feature type="transmembrane region" description="Helical" evidence="6">
    <location>
        <begin position="26"/>
        <end position="50"/>
    </location>
</feature>
<organism evidence="7 8">
    <name type="scientific">Thermostichus vulcanus str. 'Rupite'</name>
    <dbReference type="NCBI Taxonomy" id="2813851"/>
    <lineage>
        <taxon>Bacteria</taxon>
        <taxon>Bacillati</taxon>
        <taxon>Cyanobacteriota</taxon>
        <taxon>Cyanophyceae</taxon>
        <taxon>Thermostichales</taxon>
        <taxon>Thermostichaceae</taxon>
        <taxon>Thermostichus</taxon>
    </lineage>
</organism>
<feature type="transmembrane region" description="Helical" evidence="6">
    <location>
        <begin position="206"/>
        <end position="227"/>
    </location>
</feature>
<dbReference type="PANTHER" id="PTHR30250:SF11">
    <property type="entry name" value="O-ANTIGEN TRANSPORTER-RELATED"/>
    <property type="match status" value="1"/>
</dbReference>
<feature type="transmembrane region" description="Helical" evidence="6">
    <location>
        <begin position="109"/>
        <end position="131"/>
    </location>
</feature>